<comment type="catalytic activity">
    <reaction evidence="7">
        <text>[(1-&gt;4)-alpha-D-galacturonosyl methyl ester](n) + n H2O = [(1-&gt;4)-alpha-D-galacturonosyl](n) + n methanol + n H(+)</text>
        <dbReference type="Rhea" id="RHEA:22380"/>
        <dbReference type="Rhea" id="RHEA-COMP:14570"/>
        <dbReference type="Rhea" id="RHEA-COMP:14573"/>
        <dbReference type="ChEBI" id="CHEBI:15377"/>
        <dbReference type="ChEBI" id="CHEBI:15378"/>
        <dbReference type="ChEBI" id="CHEBI:17790"/>
        <dbReference type="ChEBI" id="CHEBI:140522"/>
        <dbReference type="ChEBI" id="CHEBI:140523"/>
        <dbReference type="EC" id="3.1.1.11"/>
    </reaction>
</comment>
<comment type="similarity">
    <text evidence="3">In the C-terminal section; belongs to the pectinesterase family.</text>
</comment>
<accession>A0ABD0Z782</accession>
<dbReference type="CDD" id="cd15798">
    <property type="entry name" value="PMEI-like_3"/>
    <property type="match status" value="1"/>
</dbReference>
<proteinExistence type="inferred from homology"/>
<protein>
    <recommendedName>
        <fullName evidence="7">Pectinesterase</fullName>
        <ecNumber evidence="7">3.1.1.11</ecNumber>
    </recommendedName>
</protein>
<dbReference type="Pfam" id="PF01095">
    <property type="entry name" value="Pectinesterase"/>
    <property type="match status" value="1"/>
</dbReference>
<dbReference type="PANTHER" id="PTHR31707">
    <property type="entry name" value="PECTINESTERASE"/>
    <property type="match status" value="1"/>
</dbReference>
<reference evidence="10 11" key="1">
    <citation type="submission" date="2024-04" db="EMBL/GenBank/DDBJ databases">
        <title>Genome assembly C_amara_ONT_v2.</title>
        <authorList>
            <person name="Yant L."/>
            <person name="Moore C."/>
            <person name="Slenker M."/>
        </authorList>
    </citation>
    <scope>NUCLEOTIDE SEQUENCE [LARGE SCALE GENOMIC DNA]</scope>
    <source>
        <tissue evidence="10">Leaf</tissue>
    </source>
</reference>
<dbReference type="SUPFAM" id="SSF101148">
    <property type="entry name" value="Plant invertase/pectin methylesterase inhibitor"/>
    <property type="match status" value="1"/>
</dbReference>
<keyword evidence="11" id="KW-1185">Reference proteome</keyword>
<organism evidence="10 11">
    <name type="scientific">Cardamine amara subsp. amara</name>
    <dbReference type="NCBI Taxonomy" id="228776"/>
    <lineage>
        <taxon>Eukaryota</taxon>
        <taxon>Viridiplantae</taxon>
        <taxon>Streptophyta</taxon>
        <taxon>Embryophyta</taxon>
        <taxon>Tracheophyta</taxon>
        <taxon>Spermatophyta</taxon>
        <taxon>Magnoliopsida</taxon>
        <taxon>eudicotyledons</taxon>
        <taxon>Gunneridae</taxon>
        <taxon>Pentapetalae</taxon>
        <taxon>rosids</taxon>
        <taxon>malvids</taxon>
        <taxon>Brassicales</taxon>
        <taxon>Brassicaceae</taxon>
        <taxon>Cardamineae</taxon>
        <taxon>Cardamine</taxon>
    </lineage>
</organism>
<evidence type="ECO:0000256" key="1">
    <source>
        <dbReference type="ARBA" id="ARBA00005184"/>
    </source>
</evidence>
<evidence type="ECO:0000256" key="4">
    <source>
        <dbReference type="ARBA" id="ARBA00022801"/>
    </source>
</evidence>
<evidence type="ECO:0000259" key="9">
    <source>
        <dbReference type="SMART" id="SM00856"/>
    </source>
</evidence>
<dbReference type="InterPro" id="IPR011050">
    <property type="entry name" value="Pectin_lyase_fold/virulence"/>
</dbReference>
<feature type="transmembrane region" description="Helical" evidence="8">
    <location>
        <begin position="21"/>
        <end position="42"/>
    </location>
</feature>
<dbReference type="InterPro" id="IPR033131">
    <property type="entry name" value="Pectinesterase_Asp_AS"/>
</dbReference>
<comment type="pathway">
    <text evidence="1 7">Glycan metabolism; pectin degradation; 2-dehydro-3-deoxy-D-gluconate from pectin: step 1/5.</text>
</comment>
<keyword evidence="8" id="KW-0812">Transmembrane</keyword>
<evidence type="ECO:0000313" key="11">
    <source>
        <dbReference type="Proteomes" id="UP001558713"/>
    </source>
</evidence>
<comment type="similarity">
    <text evidence="2">In the N-terminal section; belongs to the PMEI family.</text>
</comment>
<evidence type="ECO:0000256" key="8">
    <source>
        <dbReference type="SAM" id="Phobius"/>
    </source>
</evidence>
<dbReference type="EMBL" id="JBANAX010000874">
    <property type="protein sequence ID" value="KAL1190541.1"/>
    <property type="molecule type" value="Genomic_DNA"/>
</dbReference>
<name>A0ABD0Z782_CARAN</name>
<keyword evidence="8" id="KW-0472">Membrane</keyword>
<sequence length="510" mass="57408">MESGRGCEKSQRSWIRRCWTVVEIFSVILTAVFMLVVVKSLLRNTECEVKSSSRRILTDESTKRLESICNVTLYSDQCYSTLMSVNSTEPRVLFRASLVTAVEEHVKILGFLSKLVSSEESVKSSLKVCDEMIGDALESLKETIERFDEFGKVMTDVDIDEIRGTLTYAIIDYETCLEGFDEVKEFDFSSYQRNIELIKSLKGYMKKGKELVSNSLAIFTKILGGFAKQVDKSLLDSSNMVESLMSCRLTPNVTVAKDGTGNYQTLSEAVASIPENSKSRFVIHVKEGKYFENVNVPRKKYNVVVYGDGIQKTIVSSNINKIDKPNIHTYQTATFSVSGRWFVVRDMKFVNTAGPGKGQAVAFHSDAKHSVMYRCAFDGFQDTLYAHAGRQLYKECDIVGTIDFIFGHAAAVFQNCTIRPRQPLPKQFNTITAQSGGNYANMISGFSIVNSKIYPFQEDLMAKTYLGRPWNAYSTVVVMKTQIEKLIDSRVGFRGTTRRVLRPQLPMEST</sequence>
<gene>
    <name evidence="10" type="ORF">V5N11_032823</name>
</gene>
<feature type="active site" evidence="6">
    <location>
        <position position="403"/>
    </location>
</feature>
<dbReference type="NCBIfam" id="TIGR01614">
    <property type="entry name" value="PME_inhib"/>
    <property type="match status" value="1"/>
</dbReference>
<keyword evidence="8" id="KW-1133">Transmembrane helix</keyword>
<keyword evidence="5 7" id="KW-0063">Aspartyl esterase</keyword>
<dbReference type="SUPFAM" id="SSF51126">
    <property type="entry name" value="Pectin lyase-like"/>
    <property type="match status" value="1"/>
</dbReference>
<dbReference type="AlphaFoldDB" id="A0ABD0Z782"/>
<evidence type="ECO:0000256" key="7">
    <source>
        <dbReference type="RuleBase" id="RU000589"/>
    </source>
</evidence>
<feature type="domain" description="Pectinesterase inhibitor" evidence="9">
    <location>
        <begin position="60"/>
        <end position="218"/>
    </location>
</feature>
<dbReference type="FunFam" id="2.160.20.10:FF:000092">
    <property type="entry name" value="Putative pectinesterase 57"/>
    <property type="match status" value="1"/>
</dbReference>
<evidence type="ECO:0000313" key="10">
    <source>
        <dbReference type="EMBL" id="KAL1190541.1"/>
    </source>
</evidence>
<dbReference type="GO" id="GO:0030599">
    <property type="term" value="F:pectinesterase activity"/>
    <property type="evidence" value="ECO:0007669"/>
    <property type="project" value="UniProtKB-UniRule"/>
</dbReference>
<keyword evidence="4 7" id="KW-0378">Hydrolase</keyword>
<evidence type="ECO:0000256" key="5">
    <source>
        <dbReference type="ARBA" id="ARBA00023085"/>
    </source>
</evidence>
<dbReference type="InterPro" id="IPR000070">
    <property type="entry name" value="Pectinesterase_cat"/>
</dbReference>
<dbReference type="GO" id="GO:0045490">
    <property type="term" value="P:pectin catabolic process"/>
    <property type="evidence" value="ECO:0007669"/>
    <property type="project" value="UniProtKB-UniRule"/>
</dbReference>
<dbReference type="Proteomes" id="UP001558713">
    <property type="component" value="Unassembled WGS sequence"/>
</dbReference>
<dbReference type="Gene3D" id="2.160.20.10">
    <property type="entry name" value="Single-stranded right-handed beta-helix, Pectin lyase-like"/>
    <property type="match status" value="1"/>
</dbReference>
<dbReference type="Gene3D" id="1.20.140.40">
    <property type="entry name" value="Invertase/pectin methylesterase inhibitor family protein"/>
    <property type="match status" value="1"/>
</dbReference>
<dbReference type="EC" id="3.1.1.11" evidence="7"/>
<dbReference type="Pfam" id="PF04043">
    <property type="entry name" value="PMEI"/>
    <property type="match status" value="1"/>
</dbReference>
<evidence type="ECO:0000256" key="2">
    <source>
        <dbReference type="ARBA" id="ARBA00006027"/>
    </source>
</evidence>
<dbReference type="InterPro" id="IPR012334">
    <property type="entry name" value="Pectin_lyas_fold"/>
</dbReference>
<dbReference type="InterPro" id="IPR035513">
    <property type="entry name" value="Invertase/methylesterase_inhib"/>
</dbReference>
<evidence type="ECO:0000256" key="3">
    <source>
        <dbReference type="ARBA" id="ARBA00007786"/>
    </source>
</evidence>
<dbReference type="PROSITE" id="PS00503">
    <property type="entry name" value="PECTINESTERASE_2"/>
    <property type="match status" value="1"/>
</dbReference>
<comment type="caution">
    <text evidence="10">The sequence shown here is derived from an EMBL/GenBank/DDBJ whole genome shotgun (WGS) entry which is preliminary data.</text>
</comment>
<evidence type="ECO:0000256" key="6">
    <source>
        <dbReference type="PROSITE-ProRule" id="PRU10040"/>
    </source>
</evidence>
<dbReference type="GO" id="GO:0042545">
    <property type="term" value="P:cell wall modification"/>
    <property type="evidence" value="ECO:0007669"/>
    <property type="project" value="UniProtKB-UniRule"/>
</dbReference>
<dbReference type="SMART" id="SM00856">
    <property type="entry name" value="PMEI"/>
    <property type="match status" value="1"/>
</dbReference>
<dbReference type="InterPro" id="IPR006501">
    <property type="entry name" value="Pectinesterase_inhib_dom"/>
</dbReference>